<feature type="transmembrane region" description="Helical" evidence="9">
    <location>
        <begin position="435"/>
        <end position="456"/>
    </location>
</feature>
<dbReference type="EC" id="7.1.3.1" evidence="9"/>
<sequence>MSESGITLPEFGGLESTLLWLVFAAAVCALAYGWWLIRRVLRQSPGPAAMQEVAAAIQEGAQAYLGRQFLTMSLFILVITVALYFLYRPIYSNPGLAVGVALAFLFGCLASFGAGYVGMTLAVRGNVRTAFAATRSFKDALETAFQAGTVSGMFTVGLGLLGATAIFVLFRGDAFRVLIGFGFGGSLVASFMRIGGGIYTKVADVGADLVGKVEVGIPEDDPRNAATIADNVGDNVGDCAGMAADVFESFEVTLVAAIILGAGTLLDPQFHVLYGSHAPAFALKLILFPLLVQGIGVFASILGTRFVRAKGEEIGDPMRPINTGLWISSGAAVVGFVAVNAVYLTNPSTGAPDWRFSLATFTGLLLALVIKWLTDQFTNPNLRPVTEMAYSTKTGPATFLLSGLGFGLESSVWAVLAVAATILASFTIFQGDLALAGYGVALAGLGLLSVTGYILAMDTFGPIVDNANGIVEMAAAALQPRSAREMATRVVAQLDQAGNTTKALTKGFAIATAVIAATALFRSFVDQAHLLTSVESLRQALAAGGTGLDRVGIQVNLPLIFIGLLIGGAVPFLVSAFLIRAVGRSAFEVVEEVRRQFREIPGIMEGTAKPEYDRTVDIVTRAAQRELLSPAVIALAAPILVGFGLGVAPLGGFLAGAILTGQLLAVFMANTGGAWDNAKKKIEDGFLGGKGTEFHKAGVIGDTVGDPLKDTAGPALNPLIKVMNLVSLLVAPVAIAPLGSGVRAAIVIVALLLMAGAVAMNRRPAVARQDIEAAARMPSRSDDPKVPTGGKR</sequence>
<evidence type="ECO:0000256" key="1">
    <source>
        <dbReference type="ARBA" id="ARBA00004127"/>
    </source>
</evidence>
<evidence type="ECO:0000256" key="7">
    <source>
        <dbReference type="ARBA" id="ARBA00023065"/>
    </source>
</evidence>
<feature type="transmembrane region" description="Helical" evidence="9">
    <location>
        <begin position="742"/>
        <end position="760"/>
    </location>
</feature>
<reference evidence="11 12" key="1">
    <citation type="journal article" date="2019" name="Nat. Microbiol.">
        <title>Mediterranean grassland soil C-N compound turnover is dependent on rainfall and depth, and is mediated by genomically divergent microorganisms.</title>
        <authorList>
            <person name="Diamond S."/>
            <person name="Andeer P.F."/>
            <person name="Li Z."/>
            <person name="Crits-Christoph A."/>
            <person name="Burstein D."/>
            <person name="Anantharaman K."/>
            <person name="Lane K.R."/>
            <person name="Thomas B.C."/>
            <person name="Pan C."/>
            <person name="Northen T.R."/>
            <person name="Banfield J.F."/>
        </authorList>
    </citation>
    <scope>NUCLEOTIDE SEQUENCE [LARGE SCALE GENOMIC DNA]</scope>
    <source>
        <strain evidence="11">NP_3</strain>
    </source>
</reference>
<dbReference type="Proteomes" id="UP000318509">
    <property type="component" value="Unassembled WGS sequence"/>
</dbReference>
<evidence type="ECO:0000256" key="5">
    <source>
        <dbReference type="ARBA" id="ARBA00022967"/>
    </source>
</evidence>
<keyword evidence="7 9" id="KW-0406">Ion transport</keyword>
<evidence type="ECO:0000256" key="3">
    <source>
        <dbReference type="ARBA" id="ARBA00022692"/>
    </source>
</evidence>
<keyword evidence="4 9" id="KW-0460">Magnesium</keyword>
<dbReference type="InterPro" id="IPR004131">
    <property type="entry name" value="PPase-energised_H-pump"/>
</dbReference>
<dbReference type="GO" id="GO:0005886">
    <property type="term" value="C:plasma membrane"/>
    <property type="evidence" value="ECO:0007669"/>
    <property type="project" value="UniProtKB-SubCell"/>
</dbReference>
<keyword evidence="3 9" id="KW-0812">Transmembrane</keyword>
<evidence type="ECO:0000256" key="2">
    <source>
        <dbReference type="ARBA" id="ARBA00022448"/>
    </source>
</evidence>
<comment type="caution">
    <text evidence="9">Lacks conserved residue(s) required for the propagation of feature annotation.</text>
</comment>
<dbReference type="AlphaFoldDB" id="A0A537K601"/>
<name>A0A537K601_9BACT</name>
<keyword evidence="9" id="KW-1003">Cell membrane</keyword>
<feature type="transmembrane region" description="Helical" evidence="9">
    <location>
        <begin position="69"/>
        <end position="87"/>
    </location>
</feature>
<comment type="similarity">
    <text evidence="9">Belongs to the H(+)-translocating pyrophosphatase (TC 3.A.10) family. K(+)-insensitive subfamily.</text>
</comment>
<organism evidence="11 12">
    <name type="scientific">Candidatus Segetimicrobium genomatis</name>
    <dbReference type="NCBI Taxonomy" id="2569760"/>
    <lineage>
        <taxon>Bacteria</taxon>
        <taxon>Bacillati</taxon>
        <taxon>Candidatus Sysuimicrobiota</taxon>
        <taxon>Candidatus Sysuimicrobiia</taxon>
        <taxon>Candidatus Sysuimicrobiales</taxon>
        <taxon>Candidatus Segetimicrobiaceae</taxon>
        <taxon>Candidatus Segetimicrobium</taxon>
    </lineage>
</organism>
<keyword evidence="2 9" id="KW-0813">Transport</keyword>
<gene>
    <name evidence="9" type="primary">hppA</name>
    <name evidence="11" type="ORF">E6H00_04610</name>
</gene>
<feature type="transmembrane region" description="Helical" evidence="9">
    <location>
        <begin position="280"/>
        <end position="302"/>
    </location>
</feature>
<dbReference type="NCBIfam" id="NF001960">
    <property type="entry name" value="PRK00733.3-5"/>
    <property type="match status" value="1"/>
</dbReference>
<dbReference type="PIRSF" id="PIRSF001265">
    <property type="entry name" value="H+-PPase"/>
    <property type="match status" value="1"/>
</dbReference>
<comment type="subunit">
    <text evidence="9">Homodimer.</text>
</comment>
<feature type="transmembrane region" description="Helical" evidence="9">
    <location>
        <begin position="99"/>
        <end position="123"/>
    </location>
</feature>
<dbReference type="GO" id="GO:0000287">
    <property type="term" value="F:magnesium ion binding"/>
    <property type="evidence" value="ECO:0007669"/>
    <property type="project" value="UniProtKB-UniRule"/>
</dbReference>
<evidence type="ECO:0000256" key="6">
    <source>
        <dbReference type="ARBA" id="ARBA00022989"/>
    </source>
</evidence>
<dbReference type="GO" id="GO:0012505">
    <property type="term" value="C:endomembrane system"/>
    <property type="evidence" value="ECO:0007669"/>
    <property type="project" value="UniProtKB-SubCell"/>
</dbReference>
<feature type="transmembrane region" description="Helical" evidence="9">
    <location>
        <begin position="252"/>
        <end position="274"/>
    </location>
</feature>
<dbReference type="PANTHER" id="PTHR31998">
    <property type="entry name" value="K(+)-INSENSITIVE PYROPHOSPHATE-ENERGIZED PROTON PUMP"/>
    <property type="match status" value="1"/>
</dbReference>
<keyword evidence="6 9" id="KW-1133">Transmembrane helix</keyword>
<feature type="region of interest" description="Disordered" evidence="10">
    <location>
        <begin position="772"/>
        <end position="792"/>
    </location>
</feature>
<comment type="catalytic activity">
    <reaction evidence="9">
        <text>diphosphate + H2O + H(+)(in) = 2 phosphate + 2 H(+)(out)</text>
        <dbReference type="Rhea" id="RHEA:13973"/>
        <dbReference type="ChEBI" id="CHEBI:15377"/>
        <dbReference type="ChEBI" id="CHEBI:15378"/>
        <dbReference type="ChEBI" id="CHEBI:33019"/>
        <dbReference type="ChEBI" id="CHEBI:43474"/>
        <dbReference type="EC" id="7.1.3.1"/>
    </reaction>
</comment>
<feature type="transmembrane region" description="Helical" evidence="9">
    <location>
        <begin position="323"/>
        <end position="344"/>
    </location>
</feature>
<feature type="transmembrane region" description="Helical" evidence="9">
    <location>
        <begin position="627"/>
        <end position="647"/>
    </location>
</feature>
<dbReference type="NCBIfam" id="TIGR01104">
    <property type="entry name" value="V_PPase"/>
    <property type="match status" value="1"/>
</dbReference>
<feature type="transmembrane region" description="Helical" evidence="9">
    <location>
        <begin position="719"/>
        <end position="736"/>
    </location>
</feature>
<accession>A0A537K601</accession>
<feature type="transmembrane region" description="Helical" evidence="9">
    <location>
        <begin position="144"/>
        <end position="168"/>
    </location>
</feature>
<evidence type="ECO:0000256" key="4">
    <source>
        <dbReference type="ARBA" id="ARBA00022842"/>
    </source>
</evidence>
<evidence type="ECO:0000313" key="12">
    <source>
        <dbReference type="Proteomes" id="UP000318509"/>
    </source>
</evidence>
<feature type="transmembrane region" description="Helical" evidence="9">
    <location>
        <begin position="557"/>
        <end position="579"/>
    </location>
</feature>
<keyword evidence="5 9" id="KW-1278">Translocase</keyword>
<feature type="transmembrane region" description="Helical" evidence="9">
    <location>
        <begin position="507"/>
        <end position="525"/>
    </location>
</feature>
<dbReference type="HAMAP" id="MF_01129">
    <property type="entry name" value="PPase_energized_pump"/>
    <property type="match status" value="1"/>
</dbReference>
<keyword evidence="11" id="KW-0378">Hydrolase</keyword>
<keyword evidence="8 9" id="KW-0472">Membrane</keyword>
<dbReference type="GO" id="GO:0004427">
    <property type="term" value="F:inorganic diphosphate phosphatase activity"/>
    <property type="evidence" value="ECO:0007669"/>
    <property type="project" value="UniProtKB-UniRule"/>
</dbReference>
<dbReference type="EMBL" id="VBAK01000102">
    <property type="protein sequence ID" value="TMI91191.1"/>
    <property type="molecule type" value="Genomic_DNA"/>
</dbReference>
<feature type="transmembrane region" description="Helical" evidence="9">
    <location>
        <begin position="653"/>
        <end position="671"/>
    </location>
</feature>
<protein>
    <recommendedName>
        <fullName evidence="9">K(+)-insensitive pyrophosphate-energized proton pump</fullName>
        <ecNumber evidence="9">7.1.3.1</ecNumber>
    </recommendedName>
    <alternativeName>
        <fullName evidence="9">Membrane-bound proton-translocating pyrophosphatase</fullName>
    </alternativeName>
    <alternativeName>
        <fullName evidence="9">Pyrophosphate-energized inorganic pyrophosphatase</fullName>
        <shortName evidence="9">H(+)-PPase</shortName>
    </alternativeName>
</protein>
<dbReference type="GO" id="GO:0009678">
    <property type="term" value="F:diphosphate hydrolysis-driven proton transmembrane transporter activity"/>
    <property type="evidence" value="ECO:0007669"/>
    <property type="project" value="UniProtKB-UniRule"/>
</dbReference>
<evidence type="ECO:0000256" key="9">
    <source>
        <dbReference type="HAMAP-Rule" id="MF_01129"/>
    </source>
</evidence>
<evidence type="ECO:0000256" key="8">
    <source>
        <dbReference type="ARBA" id="ARBA00023136"/>
    </source>
</evidence>
<comment type="caution">
    <text evidence="11">The sequence shown here is derived from an EMBL/GenBank/DDBJ whole genome shotgun (WGS) entry which is preliminary data.</text>
</comment>
<dbReference type="Pfam" id="PF03030">
    <property type="entry name" value="H_PPase"/>
    <property type="match status" value="1"/>
</dbReference>
<feature type="site" description="Determinant of potassium independence" evidence="9">
    <location>
        <position position="502"/>
    </location>
</feature>
<evidence type="ECO:0000313" key="11">
    <source>
        <dbReference type="EMBL" id="TMI91191.1"/>
    </source>
</evidence>
<feature type="transmembrane region" description="Helical" evidence="9">
    <location>
        <begin position="174"/>
        <end position="192"/>
    </location>
</feature>
<feature type="compositionally biased region" description="Basic and acidic residues" evidence="10">
    <location>
        <begin position="772"/>
        <end position="785"/>
    </location>
</feature>
<comment type="subcellular location">
    <subcellularLocation>
        <location evidence="9">Cell membrane</location>
        <topology evidence="9">Multi-pass membrane protein</topology>
    </subcellularLocation>
    <subcellularLocation>
        <location evidence="1">Endomembrane system</location>
        <topology evidence="1">Multi-pass membrane protein</topology>
    </subcellularLocation>
</comment>
<feature type="transmembrane region" description="Helical" evidence="9">
    <location>
        <begin position="18"/>
        <end position="37"/>
    </location>
</feature>
<keyword evidence="9" id="KW-0375">Hydrogen ion transport</keyword>
<feature type="transmembrane region" description="Helical" evidence="9">
    <location>
        <begin position="356"/>
        <end position="374"/>
    </location>
</feature>
<proteinExistence type="inferred from homology"/>
<comment type="cofactor">
    <cofactor evidence="9">
        <name>Mg(2+)</name>
        <dbReference type="ChEBI" id="CHEBI:18420"/>
    </cofactor>
</comment>
<comment type="function">
    <text evidence="9">Proton pump that utilizes the energy of pyrophosphate hydrolysis as the driving force for proton movement across the membrane. Generates a proton motive force.</text>
</comment>
<evidence type="ECO:0000256" key="10">
    <source>
        <dbReference type="SAM" id="MobiDB-lite"/>
    </source>
</evidence>